<keyword evidence="8 11" id="KW-0012">Acyltransferase</keyword>
<dbReference type="GO" id="GO:0006629">
    <property type="term" value="P:lipid metabolic process"/>
    <property type="evidence" value="ECO:0007669"/>
    <property type="project" value="UniProtKB-KW"/>
</dbReference>
<gene>
    <name evidence="11" type="ORF">TPC1_17730</name>
</gene>
<evidence type="ECO:0000256" key="1">
    <source>
        <dbReference type="ARBA" id="ARBA00004370"/>
    </source>
</evidence>
<organism evidence="11">
    <name type="scientific">Trepomonas sp. PC1</name>
    <dbReference type="NCBI Taxonomy" id="1076344"/>
    <lineage>
        <taxon>Eukaryota</taxon>
        <taxon>Metamonada</taxon>
        <taxon>Diplomonadida</taxon>
        <taxon>Hexamitidae</taxon>
        <taxon>Hexamitinae</taxon>
        <taxon>Trepomonas</taxon>
    </lineage>
</organism>
<feature type="transmembrane region" description="Helical" evidence="9">
    <location>
        <begin position="76"/>
        <end position="93"/>
    </location>
</feature>
<comment type="subcellular location">
    <subcellularLocation>
        <location evidence="1">Membrane</location>
    </subcellularLocation>
</comment>
<evidence type="ECO:0000256" key="5">
    <source>
        <dbReference type="ARBA" id="ARBA00022989"/>
    </source>
</evidence>
<dbReference type="SMART" id="SM00563">
    <property type="entry name" value="PlsC"/>
    <property type="match status" value="1"/>
</dbReference>
<evidence type="ECO:0000256" key="3">
    <source>
        <dbReference type="ARBA" id="ARBA00022679"/>
    </source>
</evidence>
<dbReference type="SUPFAM" id="SSF69593">
    <property type="entry name" value="Glycerol-3-phosphate (1)-acyltransferase"/>
    <property type="match status" value="1"/>
</dbReference>
<evidence type="ECO:0000256" key="4">
    <source>
        <dbReference type="ARBA" id="ARBA00022692"/>
    </source>
</evidence>
<evidence type="ECO:0000256" key="9">
    <source>
        <dbReference type="SAM" id="Phobius"/>
    </source>
</evidence>
<proteinExistence type="inferred from homology"/>
<evidence type="ECO:0000313" key="11">
    <source>
        <dbReference type="EMBL" id="JAP90850.1"/>
    </source>
</evidence>
<evidence type="ECO:0000256" key="2">
    <source>
        <dbReference type="ARBA" id="ARBA00008655"/>
    </source>
</evidence>
<sequence length="335" mass="38417">NHPCLLDKVKIPIWYKYIVKPIYYVLLPILLPIKGIGALFAMLLSSIVDRLLHFGTDPTQPLSAIRFFIYKIMKKILFRLSCLFAGIIVVVEGKPNPNVRALMFNHTSFLDILTVSSCGAWSCIAKGGIANNPLFGPTIRVTRSFLARSGGDQSGLMTRLTEEPQRFPPLGVFPGGTTTNQRIFPRFRTGVFRANPTIQIGTIHYYTYENLFYTCVSGVQLIINILLNPLSICKIRYYDDVISNEQNDEPQEFANKVGKLMAERVQGEYTDYDFKDMLWFNGNEDLKSQLSESYKNQQLWRGNLVEWQARCKKLGINYIYNWTKEEIEALEQKKK</sequence>
<dbReference type="InterPro" id="IPR002123">
    <property type="entry name" value="Plipid/glycerol_acylTrfase"/>
</dbReference>
<dbReference type="GO" id="GO:0016746">
    <property type="term" value="F:acyltransferase activity"/>
    <property type="evidence" value="ECO:0007669"/>
    <property type="project" value="UniProtKB-KW"/>
</dbReference>
<evidence type="ECO:0000259" key="10">
    <source>
        <dbReference type="SMART" id="SM00563"/>
    </source>
</evidence>
<evidence type="ECO:0000256" key="7">
    <source>
        <dbReference type="ARBA" id="ARBA00023136"/>
    </source>
</evidence>
<dbReference type="GO" id="GO:0016020">
    <property type="term" value="C:membrane"/>
    <property type="evidence" value="ECO:0007669"/>
    <property type="project" value="UniProtKB-SubCell"/>
</dbReference>
<comment type="similarity">
    <text evidence="2">Belongs to the 1-acyl-sn-glycerol-3-phosphate acyltransferase family.</text>
</comment>
<keyword evidence="7 9" id="KW-0472">Membrane</keyword>
<keyword evidence="6" id="KW-0443">Lipid metabolism</keyword>
<dbReference type="Pfam" id="PF01553">
    <property type="entry name" value="Acyltransferase"/>
    <property type="match status" value="1"/>
</dbReference>
<reference evidence="11" key="1">
    <citation type="submission" date="2015-07" db="EMBL/GenBank/DDBJ databases">
        <title>Adaptation to a free-living lifestyle via gene acquisitions in the diplomonad Trepomonas sp. PC1.</title>
        <authorList>
            <person name="Xu F."/>
            <person name="Jerlstrom-Hultqvist J."/>
            <person name="Kolisko M."/>
            <person name="Simpson A.G.B."/>
            <person name="Roger A.J."/>
            <person name="Svard S.G."/>
            <person name="Andersson J.O."/>
        </authorList>
    </citation>
    <scope>NUCLEOTIDE SEQUENCE</scope>
    <source>
        <strain evidence="11">PC1</strain>
    </source>
</reference>
<protein>
    <submittedName>
        <fullName evidence="11">Putative acyltransferase</fullName>
    </submittedName>
</protein>
<dbReference type="AlphaFoldDB" id="A0A146K1Q6"/>
<feature type="domain" description="Phospholipid/glycerol acyltransferase" evidence="10">
    <location>
        <begin position="100"/>
        <end position="206"/>
    </location>
</feature>
<feature type="transmembrane region" description="Helical" evidence="9">
    <location>
        <begin position="22"/>
        <end position="44"/>
    </location>
</feature>
<keyword evidence="3 11" id="KW-0808">Transferase</keyword>
<name>A0A146K1Q6_9EUKA</name>
<evidence type="ECO:0000256" key="8">
    <source>
        <dbReference type="ARBA" id="ARBA00023315"/>
    </source>
</evidence>
<dbReference type="PANTHER" id="PTHR23063:SF52">
    <property type="entry name" value="LYSOPHOSPHATIDYLCHOLINE ACYLTRANSFERASE"/>
    <property type="match status" value="1"/>
</dbReference>
<keyword evidence="5 9" id="KW-1133">Transmembrane helix</keyword>
<dbReference type="PANTHER" id="PTHR23063">
    <property type="entry name" value="PHOSPHOLIPID ACYLTRANSFERASE"/>
    <property type="match status" value="1"/>
</dbReference>
<keyword evidence="4 9" id="KW-0812">Transmembrane</keyword>
<accession>A0A146K1Q6</accession>
<feature type="non-terminal residue" evidence="11">
    <location>
        <position position="1"/>
    </location>
</feature>
<dbReference type="EMBL" id="GDID01005756">
    <property type="protein sequence ID" value="JAP90850.1"/>
    <property type="molecule type" value="Transcribed_RNA"/>
</dbReference>
<evidence type="ECO:0000256" key="6">
    <source>
        <dbReference type="ARBA" id="ARBA00023098"/>
    </source>
</evidence>